<evidence type="ECO:0000259" key="1">
    <source>
        <dbReference type="PROSITE" id="PS50125"/>
    </source>
</evidence>
<evidence type="ECO:0000313" key="3">
    <source>
        <dbReference type="Proteomes" id="UP000253324"/>
    </source>
</evidence>
<sequence>MTDGFHQHRLSIISWLSTGLREEQSLEKIFAQLCARFVECGVNLSRSTLHLRVHHPQWLGTRILWARGQSETEVQTVAYDVEGTDVFRRSPFRLVIDTGRVVRQRILICGPHVFPVYEELRNNGHTDYIAWPLDHTQGRRHLITFATDKIGGFDDQEIKLIEETLPFVSLVTEIRLKNQLARTLLQTYVGPHASEQILDGATTRGSGVTLRAAVMMCDLRNFTHLSDRRRRDDVIKILNQYFDLIADPIEKYGGEILKFVGDGLLAVFPLDRSDACTRLLKAVREAQEAAAAEDQARDFRIEFGTGIHVGEVMYGNIGSKRRLDFTVIGPAVNLASRLESLTKSLQRSVLISGEFVTAADCMSETECLGRHNIRGFDAETEVYALRTA</sequence>
<dbReference type="PROSITE" id="PS50125">
    <property type="entry name" value="GUANYLATE_CYCLASE_2"/>
    <property type="match status" value="1"/>
</dbReference>
<comment type="caution">
    <text evidence="2">The sequence shown here is derived from an EMBL/GenBank/DDBJ whole genome shotgun (WGS) entry which is preliminary data.</text>
</comment>
<dbReference type="GO" id="GO:0006171">
    <property type="term" value="P:cAMP biosynthetic process"/>
    <property type="evidence" value="ECO:0007669"/>
    <property type="project" value="TreeGrafter"/>
</dbReference>
<dbReference type="GO" id="GO:0004016">
    <property type="term" value="F:adenylate cyclase activity"/>
    <property type="evidence" value="ECO:0007669"/>
    <property type="project" value="UniProtKB-ARBA"/>
</dbReference>
<keyword evidence="3" id="KW-1185">Reference proteome</keyword>
<dbReference type="InterPro" id="IPR029787">
    <property type="entry name" value="Nucleotide_cyclase"/>
</dbReference>
<protein>
    <submittedName>
        <fullName evidence="2">Adenylate cyclase</fullName>
    </submittedName>
</protein>
<dbReference type="PANTHER" id="PTHR43081:SF11">
    <property type="entry name" value="BLR2264 PROTEIN"/>
    <property type="match status" value="1"/>
</dbReference>
<dbReference type="Gene3D" id="3.30.70.1230">
    <property type="entry name" value="Nucleotide cyclase"/>
    <property type="match status" value="1"/>
</dbReference>
<proteinExistence type="predicted"/>
<feature type="domain" description="Guanylate cyclase" evidence="1">
    <location>
        <begin position="213"/>
        <end position="339"/>
    </location>
</feature>
<evidence type="ECO:0000313" key="2">
    <source>
        <dbReference type="EMBL" id="RCW81918.1"/>
    </source>
</evidence>
<dbReference type="CDD" id="cd07302">
    <property type="entry name" value="CHD"/>
    <property type="match status" value="1"/>
</dbReference>
<dbReference type="InterPro" id="IPR001054">
    <property type="entry name" value="A/G_cyclase"/>
</dbReference>
<dbReference type="EMBL" id="QPJM01000009">
    <property type="protein sequence ID" value="RCW81918.1"/>
    <property type="molecule type" value="Genomic_DNA"/>
</dbReference>
<accession>A0A368YQS2</accession>
<dbReference type="PANTHER" id="PTHR43081">
    <property type="entry name" value="ADENYLATE CYCLASE, TERMINAL-DIFFERENTIATION SPECIFIC-RELATED"/>
    <property type="match status" value="1"/>
</dbReference>
<dbReference type="GO" id="GO:0035556">
    <property type="term" value="P:intracellular signal transduction"/>
    <property type="evidence" value="ECO:0007669"/>
    <property type="project" value="InterPro"/>
</dbReference>
<dbReference type="Proteomes" id="UP000253324">
    <property type="component" value="Unassembled WGS sequence"/>
</dbReference>
<name>A0A368YQS2_9HYPH</name>
<gene>
    <name evidence="2" type="ORF">C7476_109100</name>
</gene>
<dbReference type="SUPFAM" id="SSF55073">
    <property type="entry name" value="Nucleotide cyclase"/>
    <property type="match status" value="1"/>
</dbReference>
<dbReference type="AlphaFoldDB" id="A0A368YQS2"/>
<dbReference type="Pfam" id="PF00211">
    <property type="entry name" value="Guanylate_cyc"/>
    <property type="match status" value="1"/>
</dbReference>
<organism evidence="2 3">
    <name type="scientific">Phyllobacterium bourgognense</name>
    <dbReference type="NCBI Taxonomy" id="314236"/>
    <lineage>
        <taxon>Bacteria</taxon>
        <taxon>Pseudomonadati</taxon>
        <taxon>Pseudomonadota</taxon>
        <taxon>Alphaproteobacteria</taxon>
        <taxon>Hyphomicrobiales</taxon>
        <taxon>Phyllobacteriaceae</taxon>
        <taxon>Phyllobacterium</taxon>
    </lineage>
</organism>
<dbReference type="OrthoDB" id="4565346at2"/>
<dbReference type="SMART" id="SM00044">
    <property type="entry name" value="CYCc"/>
    <property type="match status" value="1"/>
</dbReference>
<dbReference type="InterPro" id="IPR050697">
    <property type="entry name" value="Adenylyl/Guanylyl_Cyclase_3/4"/>
</dbReference>
<reference evidence="2 3" key="1">
    <citation type="submission" date="2018-07" db="EMBL/GenBank/DDBJ databases">
        <title>Genomic Encyclopedia of Type Strains, Phase III (KMG-III): the genomes of soil and plant-associated and newly described type strains.</title>
        <authorList>
            <person name="Whitman W."/>
        </authorList>
    </citation>
    <scope>NUCLEOTIDE SEQUENCE [LARGE SCALE GENOMIC DNA]</scope>
    <source>
        <strain evidence="2 3">31-25a</strain>
    </source>
</reference>
<dbReference type="RefSeq" id="WP_114430953.1">
    <property type="nucleotide sequence ID" value="NZ_QPJM01000009.1"/>
</dbReference>